<feature type="region of interest" description="Disordered" evidence="1">
    <location>
        <begin position="332"/>
        <end position="359"/>
    </location>
</feature>
<dbReference type="Gene3D" id="2.120.10.10">
    <property type="match status" value="1"/>
</dbReference>
<keyword evidence="3" id="KW-1185">Reference proteome</keyword>
<evidence type="ECO:0000313" key="3">
    <source>
        <dbReference type="Proteomes" id="UP001500571"/>
    </source>
</evidence>
<evidence type="ECO:0000256" key="1">
    <source>
        <dbReference type="SAM" id="MobiDB-lite"/>
    </source>
</evidence>
<dbReference type="SUPFAM" id="SSF50939">
    <property type="entry name" value="Sialidases"/>
    <property type="match status" value="1"/>
</dbReference>
<feature type="compositionally biased region" description="Low complexity" evidence="1">
    <location>
        <begin position="332"/>
        <end position="341"/>
    </location>
</feature>
<accession>A0ABN2RFJ5</accession>
<dbReference type="EMBL" id="BAAAPB010000003">
    <property type="protein sequence ID" value="GAA1968290.1"/>
    <property type="molecule type" value="Genomic_DNA"/>
</dbReference>
<proteinExistence type="predicted"/>
<dbReference type="InterPro" id="IPR036278">
    <property type="entry name" value="Sialidase_sf"/>
</dbReference>
<evidence type="ECO:0000313" key="2">
    <source>
        <dbReference type="EMBL" id="GAA1968290.1"/>
    </source>
</evidence>
<reference evidence="2 3" key="1">
    <citation type="journal article" date="2019" name="Int. J. Syst. Evol. Microbiol.">
        <title>The Global Catalogue of Microorganisms (GCM) 10K type strain sequencing project: providing services to taxonomists for standard genome sequencing and annotation.</title>
        <authorList>
            <consortium name="The Broad Institute Genomics Platform"/>
            <consortium name="The Broad Institute Genome Sequencing Center for Infectious Disease"/>
            <person name="Wu L."/>
            <person name="Ma J."/>
        </authorList>
    </citation>
    <scope>NUCLEOTIDE SEQUENCE [LARGE SCALE GENOMIC DNA]</scope>
    <source>
        <strain evidence="2 3">JCM 15309</strain>
    </source>
</reference>
<protein>
    <recommendedName>
        <fullName evidence="4">Exo-alpha-sialidase</fullName>
    </recommendedName>
</protein>
<feature type="region of interest" description="Disordered" evidence="1">
    <location>
        <begin position="1"/>
        <end position="31"/>
    </location>
</feature>
<evidence type="ECO:0008006" key="4">
    <source>
        <dbReference type="Google" id="ProtNLM"/>
    </source>
</evidence>
<sequence>MASMAAGSTPGSDVRLTNDAPTTPGYVSDYTLATGTPYTDATLQECSRSRGRENEPSVAVNPRNPQVMVGSSNDYCGVYNDGVDEFGAPIASGPIWLGYYRSENGGTSFTSSLVPGYPGDSSPYAARAQVRTASAGDPVLAWDAEGRLFAGSESSDDPAGTKKTFGDVWVATFVNPQGPAGATVNDGKEFQRSVIVARGTSAPNLLGKFQDKTAIEADHSASACRNNVYFANSQFTGNAGRSNIYFHRSTDHGATFSHGSLLTTNVNDVQDPEIVVTSNGHVYVTYSATIHHANKTQDAILYNKSTDCGATFSPSRLLTTVNKFSYVDQPAATTGPAQAGAEDNVGEDETDAPAGTRRDCGDFTEACASGYTYPRVDAAPRAAADQLAAPTDETLYVVFEQTIPGTETPTGTTFGTVEPGTGGQGGVYFMRLNGATGATTTPRLIDPTDRTANKGHQFWADVSADGGVQHFIWYDSRNDPCYSPTRPVGNCADRSVVPSLDVYASRSTDKGTTIAPSTRLTDVSSNPNYEQFSGRLVPFLGDYIWVSSLGDTAFATWTDYRNTVAGTDQREVGDDDGDAGADVLQCRTTLADGSITGDTCPRAGGLDQNIYGDKAP</sequence>
<organism evidence="2 3">
    <name type="scientific">Nocardioides panacihumi</name>
    <dbReference type="NCBI Taxonomy" id="400774"/>
    <lineage>
        <taxon>Bacteria</taxon>
        <taxon>Bacillati</taxon>
        <taxon>Actinomycetota</taxon>
        <taxon>Actinomycetes</taxon>
        <taxon>Propionibacteriales</taxon>
        <taxon>Nocardioidaceae</taxon>
        <taxon>Nocardioides</taxon>
    </lineage>
</organism>
<gene>
    <name evidence="2" type="ORF">GCM10009798_30890</name>
</gene>
<dbReference type="CDD" id="cd15482">
    <property type="entry name" value="Sialidase_non-viral"/>
    <property type="match status" value="1"/>
</dbReference>
<comment type="caution">
    <text evidence="2">The sequence shown here is derived from an EMBL/GenBank/DDBJ whole genome shotgun (WGS) entry which is preliminary data.</text>
</comment>
<dbReference type="Proteomes" id="UP001500571">
    <property type="component" value="Unassembled WGS sequence"/>
</dbReference>
<name>A0ABN2RFJ5_9ACTN</name>